<dbReference type="STRING" id="408074.SAMN05660909_05151"/>
<dbReference type="Proteomes" id="UP000199656">
    <property type="component" value="Unassembled WGS sequence"/>
</dbReference>
<gene>
    <name evidence="2" type="ORF">SAMN05660909_05151</name>
</gene>
<reference evidence="3" key="1">
    <citation type="submission" date="2016-10" db="EMBL/GenBank/DDBJ databases">
        <authorList>
            <person name="Varghese N."/>
            <person name="Submissions S."/>
        </authorList>
    </citation>
    <scope>NUCLEOTIDE SEQUENCE [LARGE SCALE GENOMIC DNA]</scope>
    <source>
        <strain evidence="3">DSM 23920</strain>
    </source>
</reference>
<protein>
    <submittedName>
        <fullName evidence="2">Relaxase/Mobilisation nuclease domain-containing protein</fullName>
    </submittedName>
</protein>
<evidence type="ECO:0000259" key="1">
    <source>
        <dbReference type="Pfam" id="PF03432"/>
    </source>
</evidence>
<keyword evidence="3" id="KW-1185">Reference proteome</keyword>
<accession>A0A1H4GBP9</accession>
<feature type="domain" description="MobA/VirD2-like nuclease" evidence="1">
    <location>
        <begin position="38"/>
        <end position="147"/>
    </location>
</feature>
<dbReference type="EMBL" id="FNRL01000036">
    <property type="protein sequence ID" value="SEB07046.1"/>
    <property type="molecule type" value="Genomic_DNA"/>
</dbReference>
<organism evidence="2 3">
    <name type="scientific">Chitinophaga terrae</name>
    <name type="common">ex Kim and Jung 2007</name>
    <dbReference type="NCBI Taxonomy" id="408074"/>
    <lineage>
        <taxon>Bacteria</taxon>
        <taxon>Pseudomonadati</taxon>
        <taxon>Bacteroidota</taxon>
        <taxon>Chitinophagia</taxon>
        <taxon>Chitinophagales</taxon>
        <taxon>Chitinophagaceae</taxon>
        <taxon>Chitinophaga</taxon>
    </lineage>
</organism>
<dbReference type="Pfam" id="PF03432">
    <property type="entry name" value="Relaxase"/>
    <property type="match status" value="1"/>
</dbReference>
<name>A0A1H4GBP9_9BACT</name>
<dbReference type="AlphaFoldDB" id="A0A1H4GBP9"/>
<dbReference type="InterPro" id="IPR005094">
    <property type="entry name" value="Endonuclease_MobA/VirD2"/>
</dbReference>
<evidence type="ECO:0000313" key="2">
    <source>
        <dbReference type="EMBL" id="SEB07046.1"/>
    </source>
</evidence>
<sequence length="516" mass="58740">MIPGKSITAVIRYNERKVAKGFAMLLEADKFGCDAADLTYSQKLLRFRLLTRQNKKVKTNAVHISLNFTPEDLLGRERLHSIVRSYMQGIGFGDQPYLVYEHLDSAHPHVHIVTTNVQEGGKRIDLHMIGREKSEPTRKAIEKEFGLIPAESRKPEQEYQIKPINLEKVRYGQVETKAAISAVVRDVLRSYRFTSLEDFRGILTQYGVYVEGGRPGSRLSDKRGIIYCLLDDDGRRIGVPIKASDFYFKPTLNNIEKKFAPAAIARQAYAERLKITIDRIMAPMSRPLTDEAFTTALAEKGIYVHYQKDDGADIARLTYIDNKTRVVYAGDELGAAYSLSGIRTRMIPPPQQDIQKAADNSEFVKSVLAGTDFSKTLPQILTYWAAQGMMISVDEKGKYGPAYFLSRRGARWSHRVAADPSVSRWLNVNQVTAAQCELFRERLDKVLPPKPAYSEKRDIDIIAYRINQLIKELIVIIAQIVEEIFKLTPGRSYIPYQLLQTSRKKRTIKKRGHRPR</sequence>
<proteinExistence type="predicted"/>
<evidence type="ECO:0000313" key="3">
    <source>
        <dbReference type="Proteomes" id="UP000199656"/>
    </source>
</evidence>